<dbReference type="OrthoDB" id="1728974at2759"/>
<reference evidence="1 2" key="1">
    <citation type="submission" date="2015-04" db="EMBL/GenBank/DDBJ databases">
        <title>Complete genome sequence of Schizopora paradoxa KUC8140, a cosmopolitan wood degrader in East Asia.</title>
        <authorList>
            <consortium name="DOE Joint Genome Institute"/>
            <person name="Min B."/>
            <person name="Park H."/>
            <person name="Jang Y."/>
            <person name="Kim J.-J."/>
            <person name="Kim K.H."/>
            <person name="Pangilinan J."/>
            <person name="Lipzen A."/>
            <person name="Riley R."/>
            <person name="Grigoriev I.V."/>
            <person name="Spatafora J.W."/>
            <person name="Choi I.-G."/>
        </authorList>
    </citation>
    <scope>NUCLEOTIDE SEQUENCE [LARGE SCALE GENOMIC DNA]</scope>
    <source>
        <strain evidence="1 2">KUC8140</strain>
    </source>
</reference>
<evidence type="ECO:0000313" key="2">
    <source>
        <dbReference type="Proteomes" id="UP000053477"/>
    </source>
</evidence>
<dbReference type="AlphaFoldDB" id="A0A0H2R4G6"/>
<evidence type="ECO:0000313" key="1">
    <source>
        <dbReference type="EMBL" id="KLO06227.1"/>
    </source>
</evidence>
<dbReference type="EMBL" id="KQ086224">
    <property type="protein sequence ID" value="KLO06227.1"/>
    <property type="molecule type" value="Genomic_DNA"/>
</dbReference>
<sequence>MPSRSPSAHFLGIELATDQLRASIVDEQLDLVGVEAVDFDVEVPEFQTHGGIFTTPEAAYTTPVEMWIKAL</sequence>
<dbReference type="STRING" id="27342.A0A0H2R4G6"/>
<proteinExistence type="predicted"/>
<evidence type="ECO:0008006" key="3">
    <source>
        <dbReference type="Google" id="ProtNLM"/>
    </source>
</evidence>
<accession>A0A0H2R4G6</accession>
<keyword evidence="2" id="KW-1185">Reference proteome</keyword>
<gene>
    <name evidence="1" type="ORF">SCHPADRAFT_946257</name>
</gene>
<dbReference type="InParanoid" id="A0A0H2R4G6"/>
<organism evidence="1 2">
    <name type="scientific">Schizopora paradoxa</name>
    <dbReference type="NCBI Taxonomy" id="27342"/>
    <lineage>
        <taxon>Eukaryota</taxon>
        <taxon>Fungi</taxon>
        <taxon>Dikarya</taxon>
        <taxon>Basidiomycota</taxon>
        <taxon>Agaricomycotina</taxon>
        <taxon>Agaricomycetes</taxon>
        <taxon>Hymenochaetales</taxon>
        <taxon>Schizoporaceae</taxon>
        <taxon>Schizopora</taxon>
    </lineage>
</organism>
<dbReference type="Proteomes" id="UP000053477">
    <property type="component" value="Unassembled WGS sequence"/>
</dbReference>
<feature type="non-terminal residue" evidence="1">
    <location>
        <position position="71"/>
    </location>
</feature>
<name>A0A0H2R4G6_9AGAM</name>
<protein>
    <recommendedName>
        <fullName evidence="3">Carbohydrate kinase FGGY N-terminal domain-containing protein</fullName>
    </recommendedName>
</protein>
<dbReference type="Gene3D" id="3.30.420.40">
    <property type="match status" value="1"/>
</dbReference>